<gene>
    <name evidence="1" type="ORF">WJU16_19035</name>
</gene>
<evidence type="ECO:0000313" key="1">
    <source>
        <dbReference type="EMBL" id="WZN40068.1"/>
    </source>
</evidence>
<dbReference type="InterPro" id="IPR000771">
    <property type="entry name" value="FBA_II"/>
</dbReference>
<dbReference type="PANTHER" id="PTHR30304">
    <property type="entry name" value="D-TAGATOSE-1,6-BISPHOSPHATE ALDOLASE"/>
    <property type="match status" value="1"/>
</dbReference>
<sequence>MQKKHSPTQVPALHEQLQHCHSNGGALLAINFYNFETLKGIIRSATEADSPVILQLTRSSIEYIGLKPAVQMARAMLQDNGITGWLHLDHSDSYDLIHACLDAGFDSVMIDASEKSFEENVAVTRRVVELAERYHAHVEAELGYVAKLGQSKEITGFTEPWQAAQFVEATGVHALAIAIGSAHGFYTAEPRLDMERLSAIHESTPASLVLHGSSGIPHPMLQEAIRRGISKINLATEIKDTFMRKLKSLLRDSPEIDLRKVFPHAIDAVSELVKVKFETVRPRASTY</sequence>
<proteinExistence type="predicted"/>
<reference evidence="2" key="1">
    <citation type="submission" date="2024-03" db="EMBL/GenBank/DDBJ databases">
        <title>Chitinophaga horti sp. nov., isolated from garden soil.</title>
        <authorList>
            <person name="Lee D.S."/>
            <person name="Han D.M."/>
            <person name="Baek J.H."/>
            <person name="Choi D.G."/>
            <person name="Jeon J.H."/>
            <person name="Jeon C.O."/>
        </authorList>
    </citation>
    <scope>NUCLEOTIDE SEQUENCE [LARGE SCALE GENOMIC DNA]</scope>
    <source>
        <strain evidence="2">GPA1</strain>
    </source>
</reference>
<keyword evidence="2" id="KW-1185">Reference proteome</keyword>
<dbReference type="EMBL" id="CP149822">
    <property type="protein sequence ID" value="WZN40068.1"/>
    <property type="molecule type" value="Genomic_DNA"/>
</dbReference>
<dbReference type="PIRSF" id="PIRSF001359">
    <property type="entry name" value="F_bP_aldolase_II"/>
    <property type="match status" value="1"/>
</dbReference>
<dbReference type="RefSeq" id="WP_341835004.1">
    <property type="nucleotide sequence ID" value="NZ_CP149822.1"/>
</dbReference>
<dbReference type="Proteomes" id="UP001485459">
    <property type="component" value="Chromosome"/>
</dbReference>
<dbReference type="NCBIfam" id="TIGR00167">
    <property type="entry name" value="cbbA"/>
    <property type="match status" value="1"/>
</dbReference>
<dbReference type="Pfam" id="PF01116">
    <property type="entry name" value="F_bP_aldolase"/>
    <property type="match status" value="1"/>
</dbReference>
<dbReference type="SUPFAM" id="SSF51569">
    <property type="entry name" value="Aldolase"/>
    <property type="match status" value="1"/>
</dbReference>
<dbReference type="InterPro" id="IPR013785">
    <property type="entry name" value="Aldolase_TIM"/>
</dbReference>
<accession>A0ABZ2YKP1</accession>
<evidence type="ECO:0000313" key="2">
    <source>
        <dbReference type="Proteomes" id="UP001485459"/>
    </source>
</evidence>
<name>A0ABZ2YKP1_9BACT</name>
<dbReference type="CDD" id="cd00947">
    <property type="entry name" value="TBP_aldolase_IIB"/>
    <property type="match status" value="1"/>
</dbReference>
<dbReference type="InterPro" id="IPR050246">
    <property type="entry name" value="Class_II_FBP_aldolase"/>
</dbReference>
<dbReference type="Gene3D" id="3.20.20.70">
    <property type="entry name" value="Aldolase class I"/>
    <property type="match status" value="1"/>
</dbReference>
<organism evidence="1 2">
    <name type="scientific">Chitinophaga pollutisoli</name>
    <dbReference type="NCBI Taxonomy" id="3133966"/>
    <lineage>
        <taxon>Bacteria</taxon>
        <taxon>Pseudomonadati</taxon>
        <taxon>Bacteroidota</taxon>
        <taxon>Chitinophagia</taxon>
        <taxon>Chitinophagales</taxon>
        <taxon>Chitinophagaceae</taxon>
        <taxon>Chitinophaga</taxon>
    </lineage>
</organism>
<dbReference type="PANTHER" id="PTHR30304:SF0">
    <property type="entry name" value="D-TAGATOSE-1,6-BISPHOSPHATE ALDOLASE SUBUNIT GATY-RELATED"/>
    <property type="match status" value="1"/>
</dbReference>
<protein>
    <submittedName>
        <fullName evidence="1">Class II fructose-bisphosphate aldolase</fullName>
    </submittedName>
</protein>